<dbReference type="AlphaFoldDB" id="A0A1E5NZ30"/>
<keyword evidence="2" id="KW-1185">Reference proteome</keyword>
<proteinExistence type="predicted"/>
<gene>
    <name evidence="1" type="ORF">AS594_38340</name>
</gene>
<dbReference type="EMBL" id="MEHJ01000002">
    <property type="protein sequence ID" value="OEJ21431.1"/>
    <property type="molecule type" value="Genomic_DNA"/>
</dbReference>
<dbReference type="Proteomes" id="UP000095759">
    <property type="component" value="Unassembled WGS sequence"/>
</dbReference>
<evidence type="ECO:0000313" key="2">
    <source>
        <dbReference type="Proteomes" id="UP000095759"/>
    </source>
</evidence>
<evidence type="ECO:0000313" key="1">
    <source>
        <dbReference type="EMBL" id="OEJ21431.1"/>
    </source>
</evidence>
<comment type="caution">
    <text evidence="1">The sequence shown here is derived from an EMBL/GenBank/DDBJ whole genome shotgun (WGS) entry which is preliminary data.</text>
</comment>
<accession>A0A1E5NZ30</accession>
<sequence>MHVAVDSHTMPHRAYAERLIRHCDNCAAREPRLITVYPHRMVLSRAHTFPAAGGALLAGPTVGFLCEQTAVTRCAEAEVDTLTVLRFFGRYDSKAVLKAARWCKDHVDGHDIEVTSAWFRHIDEEVEDGLNYEIRFVVETI</sequence>
<organism evidence="1 2">
    <name type="scientific">Streptomyces agglomeratus</name>
    <dbReference type="NCBI Taxonomy" id="285458"/>
    <lineage>
        <taxon>Bacteria</taxon>
        <taxon>Bacillati</taxon>
        <taxon>Actinomycetota</taxon>
        <taxon>Actinomycetes</taxon>
        <taxon>Kitasatosporales</taxon>
        <taxon>Streptomycetaceae</taxon>
        <taxon>Streptomyces</taxon>
    </lineage>
</organism>
<protein>
    <submittedName>
        <fullName evidence="1">Uncharacterized protein</fullName>
    </submittedName>
</protein>
<reference evidence="1 2" key="1">
    <citation type="submission" date="2016-08" db="EMBL/GenBank/DDBJ databases">
        <title>Complete genome sequence of Streptomyces agglomeratus strain 6-3-2, a novel anti-MRSA actinomycete isolated from Wuli of Tebit, China.</title>
        <authorList>
            <person name="Chen X."/>
        </authorList>
    </citation>
    <scope>NUCLEOTIDE SEQUENCE [LARGE SCALE GENOMIC DNA]</scope>
    <source>
        <strain evidence="1 2">6-3-2</strain>
    </source>
</reference>
<name>A0A1E5NZ30_9ACTN</name>